<proteinExistence type="predicted"/>
<sequence>MVAVGCILAGEGEGGATTTVAVELRTTIAPEPIEFTGARLLAEFSLLRLLIMLVGTVAAAVTLVAVICGRDEIVAAMATPVRTFCPGTIERAIPVVGPETGTLDTVAVGCTIFAIFTIGVTVHPSSGNCILHISLKFLLNKHKQCNKELRIYWKTLLRIKRKANKKCSISTKNVNRMQTYFRRENVNHDISGDKAIDLFQIVTDKSNPVH</sequence>
<dbReference type="Proteomes" id="UP000092445">
    <property type="component" value="Unassembled WGS sequence"/>
</dbReference>
<evidence type="ECO:0000313" key="3">
    <source>
        <dbReference type="Proteomes" id="UP000092445"/>
    </source>
</evidence>
<keyword evidence="1" id="KW-1133">Transmembrane helix</keyword>
<dbReference type="VEuPathDB" id="VectorBase:GPAI000391"/>
<protein>
    <submittedName>
        <fullName evidence="2">Uncharacterized protein</fullName>
    </submittedName>
</protein>
<accession>A0A1A9Z0M8</accession>
<dbReference type="EnsemblMetazoa" id="GPAI000391-RA">
    <property type="protein sequence ID" value="GPAI000391-PA"/>
    <property type="gene ID" value="GPAI000391"/>
</dbReference>
<reference evidence="2" key="2">
    <citation type="submission" date="2020-05" db="UniProtKB">
        <authorList>
            <consortium name="EnsemblMetazoa"/>
        </authorList>
    </citation>
    <scope>IDENTIFICATION</scope>
    <source>
        <strain evidence="2">IAEA</strain>
    </source>
</reference>
<evidence type="ECO:0000256" key="1">
    <source>
        <dbReference type="SAM" id="Phobius"/>
    </source>
</evidence>
<dbReference type="AlphaFoldDB" id="A0A1A9Z0M8"/>
<keyword evidence="3" id="KW-1185">Reference proteome</keyword>
<reference evidence="3" key="1">
    <citation type="submission" date="2014-03" db="EMBL/GenBank/DDBJ databases">
        <authorList>
            <person name="Aksoy S."/>
            <person name="Warren W."/>
            <person name="Wilson R.K."/>
        </authorList>
    </citation>
    <scope>NUCLEOTIDE SEQUENCE [LARGE SCALE GENOMIC DNA]</scope>
    <source>
        <strain evidence="3">IAEA</strain>
    </source>
</reference>
<keyword evidence="1" id="KW-0812">Transmembrane</keyword>
<feature type="transmembrane region" description="Helical" evidence="1">
    <location>
        <begin position="46"/>
        <end position="68"/>
    </location>
</feature>
<organism evidence="2 3">
    <name type="scientific">Glossina pallidipes</name>
    <name type="common">Tsetse fly</name>
    <dbReference type="NCBI Taxonomy" id="7398"/>
    <lineage>
        <taxon>Eukaryota</taxon>
        <taxon>Metazoa</taxon>
        <taxon>Ecdysozoa</taxon>
        <taxon>Arthropoda</taxon>
        <taxon>Hexapoda</taxon>
        <taxon>Insecta</taxon>
        <taxon>Pterygota</taxon>
        <taxon>Neoptera</taxon>
        <taxon>Endopterygota</taxon>
        <taxon>Diptera</taxon>
        <taxon>Brachycera</taxon>
        <taxon>Muscomorpha</taxon>
        <taxon>Hippoboscoidea</taxon>
        <taxon>Glossinidae</taxon>
        <taxon>Glossina</taxon>
    </lineage>
</organism>
<evidence type="ECO:0000313" key="2">
    <source>
        <dbReference type="EnsemblMetazoa" id="GPAI000391-PA"/>
    </source>
</evidence>
<name>A0A1A9Z0M8_GLOPL</name>
<keyword evidence="1" id="KW-0472">Membrane</keyword>